<keyword evidence="2" id="KW-0812">Transmembrane</keyword>
<reference evidence="3" key="1">
    <citation type="submission" date="2011-01" db="EMBL/GenBank/DDBJ databases">
        <title>The Genome Sequence of Nematocida parisii strain ERTm3.</title>
        <authorList>
            <consortium name="The Broad Institute Genome Sequencing Platform"/>
            <consortium name="The Broad Institute Genome Sequencing Center for Infectious Disease"/>
            <person name="Cuomo C."/>
            <person name="Troemel E."/>
            <person name="Young S.K."/>
            <person name="Zeng Q."/>
            <person name="Gargeya S."/>
            <person name="Fitzgerald M."/>
            <person name="Haas B."/>
            <person name="Abouelleil A."/>
            <person name="Alvarado L."/>
            <person name="Arachchi H.M."/>
            <person name="Berlin A."/>
            <person name="Chapman S.B."/>
            <person name="Gearin G."/>
            <person name="Goldberg J."/>
            <person name="Griggs A."/>
            <person name="Gujja S."/>
            <person name="Hansen M."/>
            <person name="Heiman D."/>
            <person name="Howarth C."/>
            <person name="Larimer J."/>
            <person name="Lui A."/>
            <person name="MacDonald P.J.P."/>
            <person name="McCowen C."/>
            <person name="Montmayeur A."/>
            <person name="Murphy C."/>
            <person name="Neiman D."/>
            <person name="Pearson M."/>
            <person name="Priest M."/>
            <person name="Roberts A."/>
            <person name="Saif S."/>
            <person name="Shea T."/>
            <person name="Sisk P."/>
            <person name="Stolte C."/>
            <person name="Sykes S."/>
            <person name="Wortman J."/>
            <person name="Nusbaum C."/>
            <person name="Birren B."/>
        </authorList>
    </citation>
    <scope>NUCLEOTIDE SEQUENCE</scope>
    <source>
        <strain evidence="3">ERTm3</strain>
    </source>
</reference>
<dbReference type="OMA" id="RKITNEY"/>
<organism evidence="3 4">
    <name type="scientific">Nematocida parisii (strain ERTm3)</name>
    <name type="common">Nematode killer fungus</name>
    <dbReference type="NCBI Taxonomy" id="935791"/>
    <lineage>
        <taxon>Eukaryota</taxon>
        <taxon>Fungi</taxon>
        <taxon>Fungi incertae sedis</taxon>
        <taxon>Microsporidia</taxon>
        <taxon>Nematocida</taxon>
    </lineage>
</organism>
<keyword evidence="1" id="KW-0175">Coiled coil</keyword>
<dbReference type="OrthoDB" id="2188180at2759"/>
<feature type="transmembrane region" description="Helical" evidence="2">
    <location>
        <begin position="550"/>
        <end position="573"/>
    </location>
</feature>
<dbReference type="HOGENOM" id="CLU_465467_0_0_1"/>
<feature type="coiled-coil region" evidence="1">
    <location>
        <begin position="32"/>
        <end position="66"/>
    </location>
</feature>
<proteinExistence type="predicted"/>
<evidence type="ECO:0000256" key="1">
    <source>
        <dbReference type="SAM" id="Coils"/>
    </source>
</evidence>
<gene>
    <name evidence="3" type="ORF">NEQG_00293</name>
</gene>
<keyword evidence="4" id="KW-1185">Reference proteome</keyword>
<keyword evidence="2" id="KW-1133">Transmembrane helix</keyword>
<dbReference type="AlphaFoldDB" id="I3EJX6"/>
<dbReference type="VEuPathDB" id="MicrosporidiaDB:NEQG_00293"/>
<dbReference type="EMBL" id="GL870876">
    <property type="protein sequence ID" value="EIJ89523.1"/>
    <property type="molecule type" value="Genomic_DNA"/>
</dbReference>
<dbReference type="Proteomes" id="UP000002872">
    <property type="component" value="Unassembled WGS sequence"/>
</dbReference>
<evidence type="ECO:0000313" key="3">
    <source>
        <dbReference type="EMBL" id="EIJ89523.1"/>
    </source>
</evidence>
<evidence type="ECO:0000313" key="4">
    <source>
        <dbReference type="Proteomes" id="UP000002872"/>
    </source>
</evidence>
<sequence>MAGETGEKGFLESMELSLENVCADGFEFLEKSRAAYESMKDLKKDIEGYEKKKKLLELQIEKLRTAFVEYVHSIEAIENSEIYKRAVPVKKLNHSRVLKYSHLFMPPSISSTSESIHSSINKIIKKASEEYKHAKNRYDGLLSFIRTESITEGSLELERQFQLYEKKVNFTQHKMNFSIQMNKLSLTLLKEIFNEIESIEKVSVEHARHCLSIQRMKEYQYNSVDNAISPMITKEVTTLAQLAPDELERHKRKITNEYRPVNEERMVRPVETLIKRKLIPDKEGFLFQRKSKSTEVASFFARFEIGDNLFRGVFQISSDVLVICDMVFGWNYSIQKNEIVFFRPAESLIILKTETVWLKIFCTYRDVLDLCQWYNNSKYESVHPVLIGSTEESPSTLLQNKFIPEAEDEIKSLSLHGYTLISNTTWENKVKKRSFMKHIKYKDIRIFSVLYTETYTADEGTEYPTILLFSTIKVLKFIPEAQVISRICFKRTVEMGDHTDIYCYVEKGTFCWPVCWVIKWIMLDIIKVLHRSSAYNNDQVRMNSINMNRVLYTSIIIAGISIILGVSLTFKVFSLFTAV</sequence>
<name>I3EJX6_NEMP3</name>
<dbReference type="InParanoid" id="I3EJX6"/>
<accession>I3EJX6</accession>
<evidence type="ECO:0000256" key="2">
    <source>
        <dbReference type="SAM" id="Phobius"/>
    </source>
</evidence>
<keyword evidence="2" id="KW-0472">Membrane</keyword>
<protein>
    <submittedName>
        <fullName evidence="3">Uncharacterized protein</fullName>
    </submittedName>
</protein>